<evidence type="ECO:0000313" key="1">
    <source>
        <dbReference type="EMBL" id="GAA0679195.1"/>
    </source>
</evidence>
<dbReference type="RefSeq" id="WP_343774832.1">
    <property type="nucleotide sequence ID" value="NZ_BAAADV010000007.1"/>
</dbReference>
<dbReference type="Proteomes" id="UP001500420">
    <property type="component" value="Unassembled WGS sequence"/>
</dbReference>
<dbReference type="AlphaFoldDB" id="A0AAV3TCS3"/>
<keyword evidence="2" id="KW-1185">Reference proteome</keyword>
<evidence type="ECO:0000313" key="2">
    <source>
        <dbReference type="Proteomes" id="UP001500420"/>
    </source>
</evidence>
<gene>
    <name evidence="1" type="ORF">GCM10009020_29610</name>
</gene>
<reference evidence="1 2" key="1">
    <citation type="journal article" date="2019" name="Int. J. Syst. Evol. Microbiol.">
        <title>The Global Catalogue of Microorganisms (GCM) 10K type strain sequencing project: providing services to taxonomists for standard genome sequencing and annotation.</title>
        <authorList>
            <consortium name="The Broad Institute Genomics Platform"/>
            <consortium name="The Broad Institute Genome Sequencing Center for Infectious Disease"/>
            <person name="Wu L."/>
            <person name="Ma J."/>
        </authorList>
    </citation>
    <scope>NUCLEOTIDE SEQUENCE [LARGE SCALE GENOMIC DNA]</scope>
    <source>
        <strain evidence="1 2">JCM 16328</strain>
    </source>
</reference>
<comment type="caution">
    <text evidence="1">The sequence shown here is derived from an EMBL/GenBank/DDBJ whole genome shotgun (WGS) entry which is preliminary data.</text>
</comment>
<protein>
    <submittedName>
        <fullName evidence="1">Uncharacterized protein</fullName>
    </submittedName>
</protein>
<proteinExistence type="predicted"/>
<dbReference type="EMBL" id="BAAADV010000007">
    <property type="protein sequence ID" value="GAA0679195.1"/>
    <property type="molecule type" value="Genomic_DNA"/>
</dbReference>
<name>A0AAV3TCS3_9EURY</name>
<accession>A0AAV3TCS3</accession>
<sequence length="222" mass="24215">MSNQEQLDKQALTELRDIAKKVALGNAPPSGLLSPAFHYLARAPIPSGHLAVRSLGRISFGRDNAHRPGIILFVPEQDLNNSDRLREVNRQAALGVPTQKDYRSMTDGSWDSPDAAATFISNNVSLELDAAEQADVEYEGTIYNQLLPAVICALESIDDAYVRWRGPGSEGRVQIDEALEGQSGFAVWVHPDCLGPDLQPEDIARFCDADEGQTSIMEGIDL</sequence>
<organism evidence="1 2">
    <name type="scientific">Natronoarchaeum mannanilyticum</name>
    <dbReference type="NCBI Taxonomy" id="926360"/>
    <lineage>
        <taxon>Archaea</taxon>
        <taxon>Methanobacteriati</taxon>
        <taxon>Methanobacteriota</taxon>
        <taxon>Stenosarchaea group</taxon>
        <taxon>Halobacteria</taxon>
        <taxon>Halobacteriales</taxon>
        <taxon>Natronoarchaeaceae</taxon>
    </lineage>
</organism>